<keyword evidence="1" id="KW-0175">Coiled coil</keyword>
<dbReference type="OrthoDB" id="277175at2759"/>
<dbReference type="PROSITE" id="PS50908">
    <property type="entry name" value="RWD"/>
    <property type="match status" value="1"/>
</dbReference>
<name>A0A1E3P5C0_WICAA</name>
<protein>
    <recommendedName>
        <fullName evidence="2">RWD domain-containing protein</fullName>
    </recommendedName>
</protein>
<gene>
    <name evidence="3" type="ORF">WICANDRAFT_27657</name>
</gene>
<evidence type="ECO:0000256" key="1">
    <source>
        <dbReference type="SAM" id="Coils"/>
    </source>
</evidence>
<dbReference type="GO" id="GO:0031333">
    <property type="term" value="P:negative regulation of protein-containing complex assembly"/>
    <property type="evidence" value="ECO:0007669"/>
    <property type="project" value="EnsemblFungi"/>
</dbReference>
<dbReference type="PANTHER" id="PTHR12292">
    <property type="entry name" value="RWD DOMAIN-CONTAINING PROTEIN"/>
    <property type="match status" value="1"/>
</dbReference>
<dbReference type="GO" id="GO:0034198">
    <property type="term" value="P:cellular response to amino acid starvation"/>
    <property type="evidence" value="ECO:0007669"/>
    <property type="project" value="EnsemblFungi"/>
</dbReference>
<feature type="coiled-coil region" evidence="1">
    <location>
        <begin position="105"/>
        <end position="140"/>
    </location>
</feature>
<dbReference type="SUPFAM" id="SSF54495">
    <property type="entry name" value="UBC-like"/>
    <property type="match status" value="1"/>
</dbReference>
<feature type="domain" description="RWD" evidence="2">
    <location>
        <begin position="9"/>
        <end position="115"/>
    </location>
</feature>
<keyword evidence="4" id="KW-1185">Reference proteome</keyword>
<organism evidence="3 4">
    <name type="scientific">Wickerhamomyces anomalus (strain ATCC 58044 / CBS 1984 / NCYC 433 / NRRL Y-366-8)</name>
    <name type="common">Yeast</name>
    <name type="synonym">Hansenula anomala</name>
    <dbReference type="NCBI Taxonomy" id="683960"/>
    <lineage>
        <taxon>Eukaryota</taxon>
        <taxon>Fungi</taxon>
        <taxon>Dikarya</taxon>
        <taxon>Ascomycota</taxon>
        <taxon>Saccharomycotina</taxon>
        <taxon>Saccharomycetes</taxon>
        <taxon>Phaffomycetales</taxon>
        <taxon>Wickerhamomycetaceae</taxon>
        <taxon>Wickerhamomyces</taxon>
    </lineage>
</organism>
<dbReference type="SMART" id="SM00591">
    <property type="entry name" value="RWD"/>
    <property type="match status" value="1"/>
</dbReference>
<dbReference type="Gene3D" id="3.10.110.10">
    <property type="entry name" value="Ubiquitin Conjugating Enzyme"/>
    <property type="match status" value="1"/>
</dbReference>
<dbReference type="STRING" id="683960.A0A1E3P5C0"/>
<accession>A0A1E3P5C0</accession>
<dbReference type="GO" id="GO:0002181">
    <property type="term" value="P:cytoplasmic translation"/>
    <property type="evidence" value="ECO:0007669"/>
    <property type="project" value="EnsemblFungi"/>
</dbReference>
<dbReference type="EMBL" id="KV454209">
    <property type="protein sequence ID" value="ODQ60635.1"/>
    <property type="molecule type" value="Genomic_DNA"/>
</dbReference>
<dbReference type="GO" id="GO:0004860">
    <property type="term" value="F:protein kinase inhibitor activity"/>
    <property type="evidence" value="ECO:0007669"/>
    <property type="project" value="EnsemblFungi"/>
</dbReference>
<evidence type="ECO:0000259" key="2">
    <source>
        <dbReference type="PROSITE" id="PS50908"/>
    </source>
</evidence>
<dbReference type="Pfam" id="PF05773">
    <property type="entry name" value="RWD"/>
    <property type="match status" value="1"/>
</dbReference>
<evidence type="ECO:0000313" key="4">
    <source>
        <dbReference type="Proteomes" id="UP000094112"/>
    </source>
</evidence>
<reference evidence="3 4" key="1">
    <citation type="journal article" date="2016" name="Proc. Natl. Acad. Sci. U.S.A.">
        <title>Comparative genomics of biotechnologically important yeasts.</title>
        <authorList>
            <person name="Riley R."/>
            <person name="Haridas S."/>
            <person name="Wolfe K.H."/>
            <person name="Lopes M.R."/>
            <person name="Hittinger C.T."/>
            <person name="Goeker M."/>
            <person name="Salamov A.A."/>
            <person name="Wisecaver J.H."/>
            <person name="Long T.M."/>
            <person name="Calvey C.H."/>
            <person name="Aerts A.L."/>
            <person name="Barry K.W."/>
            <person name="Choi C."/>
            <person name="Clum A."/>
            <person name="Coughlan A.Y."/>
            <person name="Deshpande S."/>
            <person name="Douglass A.P."/>
            <person name="Hanson S.J."/>
            <person name="Klenk H.-P."/>
            <person name="LaButti K.M."/>
            <person name="Lapidus A."/>
            <person name="Lindquist E.A."/>
            <person name="Lipzen A.M."/>
            <person name="Meier-Kolthoff J.P."/>
            <person name="Ohm R.A."/>
            <person name="Otillar R.P."/>
            <person name="Pangilinan J.L."/>
            <person name="Peng Y."/>
            <person name="Rokas A."/>
            <person name="Rosa C.A."/>
            <person name="Scheuner C."/>
            <person name="Sibirny A.A."/>
            <person name="Slot J.C."/>
            <person name="Stielow J.B."/>
            <person name="Sun H."/>
            <person name="Kurtzman C.P."/>
            <person name="Blackwell M."/>
            <person name="Grigoriev I.V."/>
            <person name="Jeffries T.W."/>
        </authorList>
    </citation>
    <scope>NUCLEOTIDE SEQUENCE [LARGE SCALE GENOMIC DNA]</scope>
    <source>
        <strain evidence="4">ATCC 58044 / CBS 1984 / NCYC 433 / NRRL Y-366-8</strain>
    </source>
</reference>
<dbReference type="InterPro" id="IPR016135">
    <property type="entry name" value="UBQ-conjugating_enzyme/RWD"/>
</dbReference>
<dbReference type="InterPro" id="IPR006575">
    <property type="entry name" value="RWD_dom"/>
</dbReference>
<proteinExistence type="predicted"/>
<dbReference type="InterPro" id="IPR040213">
    <property type="entry name" value="GIR2-like"/>
</dbReference>
<dbReference type="AlphaFoldDB" id="A0A1E3P5C0"/>
<dbReference type="GO" id="GO:1903833">
    <property type="term" value="P:positive regulation of cellular response to amino acid starvation"/>
    <property type="evidence" value="ECO:0007669"/>
    <property type="project" value="EnsemblFungi"/>
</dbReference>
<dbReference type="RefSeq" id="XP_019039842.1">
    <property type="nucleotide sequence ID" value="XM_019181396.1"/>
</dbReference>
<sequence>MDYKEEQQQEIEILQSIYPDELEVVSENEYTITLLLDTVSERKHRVILHVKYPETYPEDEDNDEPKLVLISEQVELDQDDLDEIKSNLMQEAEDQIGIPSVFALASSLKDQAEQVFENKVNAKQKQYDDALLAKEREEQKKFSGTKVTVESFNSWRLKFRAEMGINDRIEKRKKMLHRGKLSGKEIFEKGLAGDDETLEELGGDVATKLAV</sequence>
<dbReference type="GeneID" id="30198642"/>
<evidence type="ECO:0000313" key="3">
    <source>
        <dbReference type="EMBL" id="ODQ60635.1"/>
    </source>
</evidence>
<dbReference type="Proteomes" id="UP000094112">
    <property type="component" value="Unassembled WGS sequence"/>
</dbReference>